<feature type="repeat" description="ANK" evidence="1">
    <location>
        <begin position="284"/>
        <end position="316"/>
    </location>
</feature>
<dbReference type="SUPFAM" id="SSF48403">
    <property type="entry name" value="Ankyrin repeat"/>
    <property type="match status" value="1"/>
</dbReference>
<dbReference type="InterPro" id="IPR052457">
    <property type="entry name" value="Ankyrin-DD_containing_protein"/>
</dbReference>
<dbReference type="PROSITE" id="PS50088">
    <property type="entry name" value="ANK_REPEAT"/>
    <property type="match status" value="4"/>
</dbReference>
<reference evidence="2 3" key="1">
    <citation type="submission" date="2018-10" db="EMBL/GenBank/DDBJ databases">
        <title>Improved assembly of the deer mouse Peromyscus maniculatus genome.</title>
        <authorList>
            <person name="Lassance J.-M."/>
            <person name="Hoekstra H.E."/>
        </authorList>
    </citation>
    <scope>NUCLEOTIDE SEQUENCE [LARGE SCALE GENOMIC DNA]</scope>
</reference>
<dbReference type="InterPro" id="IPR011029">
    <property type="entry name" value="DEATH-like_dom_sf"/>
</dbReference>
<dbReference type="SMART" id="SM00248">
    <property type="entry name" value="ANK"/>
    <property type="match status" value="8"/>
</dbReference>
<evidence type="ECO:0000313" key="3">
    <source>
        <dbReference type="Proteomes" id="UP000694547"/>
    </source>
</evidence>
<dbReference type="SUPFAM" id="SSF47986">
    <property type="entry name" value="DEATH domain"/>
    <property type="match status" value="1"/>
</dbReference>
<dbReference type="GeneTree" id="ENSGT00940000154170"/>
<organism evidence="2 3">
    <name type="scientific">Peromyscus maniculatus bairdii</name>
    <name type="common">Prairie deer mouse</name>
    <dbReference type="NCBI Taxonomy" id="230844"/>
    <lineage>
        <taxon>Eukaryota</taxon>
        <taxon>Metazoa</taxon>
        <taxon>Chordata</taxon>
        <taxon>Craniata</taxon>
        <taxon>Vertebrata</taxon>
        <taxon>Euteleostomi</taxon>
        <taxon>Mammalia</taxon>
        <taxon>Eutheria</taxon>
        <taxon>Euarchontoglires</taxon>
        <taxon>Glires</taxon>
        <taxon>Rodentia</taxon>
        <taxon>Myomorpha</taxon>
        <taxon>Muroidea</taxon>
        <taxon>Cricetidae</taxon>
        <taxon>Neotominae</taxon>
        <taxon>Peromyscus</taxon>
    </lineage>
</organism>
<dbReference type="Gene3D" id="1.25.40.20">
    <property type="entry name" value="Ankyrin repeat-containing domain"/>
    <property type="match status" value="3"/>
</dbReference>
<evidence type="ECO:0000313" key="2">
    <source>
        <dbReference type="Ensembl" id="ENSPEMP00000003581.2"/>
    </source>
</evidence>
<dbReference type="PANTHER" id="PTHR24125">
    <property type="entry name" value="ANKYRIN REPEAT AND DEATH DOMAIN-CONTAINING PROTEIN"/>
    <property type="match status" value="1"/>
</dbReference>
<dbReference type="AlphaFoldDB" id="A0A8C8T3Q9"/>
<evidence type="ECO:0000256" key="1">
    <source>
        <dbReference type="PROSITE-ProRule" id="PRU00023"/>
    </source>
</evidence>
<dbReference type="Ensembl" id="ENSPEMT00000006258.2">
    <property type="protein sequence ID" value="ENSPEMP00000003581.2"/>
    <property type="gene ID" value="ENSPEMG00000005192.2"/>
</dbReference>
<reference evidence="2" key="2">
    <citation type="submission" date="2025-08" db="UniProtKB">
        <authorList>
            <consortium name="Ensembl"/>
        </authorList>
    </citation>
    <scope>IDENTIFICATION</scope>
</reference>
<feature type="repeat" description="ANK" evidence="1">
    <location>
        <begin position="147"/>
        <end position="169"/>
    </location>
</feature>
<accession>A0A8C8T3Q9</accession>
<dbReference type="Proteomes" id="UP000694547">
    <property type="component" value="Chromosome 15"/>
</dbReference>
<sequence length="479" mass="53038">MNPESHRARAMMLQVARGLKADLRGTATGPWRSLARMPKSAGTDSEATTAGHELLPVERNFQNAAKSSNLALMEKLFEKKVNINAVNNMNLTALHFAVARSHLSAVDFLLSLPLSPTVIHLSSWSGNFEIMLMLVKAGADLRAKSRKGMNALHFAAQNNNLHMVDYLIQDLHLQDLNQPNERGRKPFLLAAERGHVEMIEKLIFLNLHTSEKDEEGSTALRLAAMYGHSPAVQALLTQWPSRAGTANSVAGMLCRQPPPPPRMATPLVSFLLGENADWQQKKEPKESPLHLAVINNHPTAVNSLLSAQHGVDILDQRPQTPLHVAADVGNVELVKTPLKAGCDLNIIDKQGKTALAVAARSPHSLIVDMLFKAKRYYARREEHHESIQDSAASSTLTFKQDHSLETRRIRTLACLCNFTEDQIRAIEEQWSGDFCEHGYRALLFWLHGELAHAGFPELAEKIRQFKGKTDASCKKCAVS</sequence>
<dbReference type="InterPro" id="IPR036770">
    <property type="entry name" value="Ankyrin_rpt-contain_sf"/>
</dbReference>
<keyword evidence="3" id="KW-1185">Reference proteome</keyword>
<keyword evidence="1" id="KW-0040">ANK repeat</keyword>
<reference evidence="2" key="3">
    <citation type="submission" date="2025-09" db="UniProtKB">
        <authorList>
            <consortium name="Ensembl"/>
        </authorList>
    </citation>
    <scope>IDENTIFICATION</scope>
</reference>
<dbReference type="Pfam" id="PF13637">
    <property type="entry name" value="Ank_4"/>
    <property type="match status" value="1"/>
</dbReference>
<dbReference type="PROSITE" id="PS50297">
    <property type="entry name" value="ANK_REP_REGION"/>
    <property type="match status" value="2"/>
</dbReference>
<dbReference type="SUPFAM" id="SSF140860">
    <property type="entry name" value="Pseudo ankyrin repeat-like"/>
    <property type="match status" value="1"/>
</dbReference>
<feature type="repeat" description="ANK" evidence="1">
    <location>
        <begin position="114"/>
        <end position="146"/>
    </location>
</feature>
<name>A0A8C8T3Q9_PERMB</name>
<protein>
    <submittedName>
        <fullName evidence="2">Ankyrin repeat and death domain containing 1B</fullName>
    </submittedName>
</protein>
<dbReference type="PANTHER" id="PTHR24125:SF1">
    <property type="entry name" value="ANKYRIN REPEAT AND DEATH DOMAIN-CONTAINING PROTEIN 1B"/>
    <property type="match status" value="1"/>
</dbReference>
<feature type="repeat" description="ANK" evidence="1">
    <location>
        <begin position="317"/>
        <end position="349"/>
    </location>
</feature>
<dbReference type="Pfam" id="PF12796">
    <property type="entry name" value="Ank_2"/>
    <property type="match status" value="2"/>
</dbReference>
<dbReference type="InterPro" id="IPR002110">
    <property type="entry name" value="Ankyrin_rpt"/>
</dbReference>
<proteinExistence type="predicted"/>